<organism evidence="2 3">
    <name type="scientific">Campylobacter lari</name>
    <dbReference type="NCBI Taxonomy" id="201"/>
    <lineage>
        <taxon>Bacteria</taxon>
        <taxon>Pseudomonadati</taxon>
        <taxon>Campylobacterota</taxon>
        <taxon>Epsilonproteobacteria</taxon>
        <taxon>Campylobacterales</taxon>
        <taxon>Campylobacteraceae</taxon>
        <taxon>Campylobacter</taxon>
    </lineage>
</organism>
<proteinExistence type="predicted"/>
<comment type="caution">
    <text evidence="2">The sequence shown here is derived from an EMBL/GenBank/DDBJ whole genome shotgun (WGS) entry which is preliminary data.</text>
</comment>
<feature type="region of interest" description="Disordered" evidence="1">
    <location>
        <begin position="33"/>
        <end position="76"/>
    </location>
</feature>
<dbReference type="Proteomes" id="UP000559808">
    <property type="component" value="Unassembled WGS sequence"/>
</dbReference>
<feature type="compositionally biased region" description="Basic and acidic residues" evidence="1">
    <location>
        <begin position="33"/>
        <end position="55"/>
    </location>
</feature>
<gene>
    <name evidence="2" type="ORF">YZ34_04605</name>
</gene>
<reference evidence="2 3" key="1">
    <citation type="submission" date="2018-05" db="EMBL/GenBank/DDBJ databases">
        <authorList>
            <consortium name="PulseNet: The National Subtyping Network for Foodborne Disease Surveillance"/>
            <person name="Tarr C.L."/>
            <person name="Trees E."/>
            <person name="Katz L.S."/>
            <person name="Carleton-Romer H.A."/>
            <person name="Stroika S."/>
            <person name="Kucerova Z."/>
            <person name="Roache K.F."/>
            <person name="Sabol A.L."/>
            <person name="Besser J."/>
            <person name="Gerner-Smidt P."/>
        </authorList>
    </citation>
    <scope>NUCLEOTIDE SEQUENCE [LARGE SCALE GENOMIC DNA]</scope>
    <source>
        <strain evidence="2 3">D6489</strain>
    </source>
</reference>
<dbReference type="RefSeq" id="WP_133319264.1">
    <property type="nucleotide sequence ID" value="NZ_SMTT01000003.1"/>
</dbReference>
<name>A0A7U7W4K5_CAMLA</name>
<accession>A0A7U7W4K5</accession>
<feature type="compositionally biased region" description="Basic and acidic residues" evidence="1">
    <location>
        <begin position="62"/>
        <end position="76"/>
    </location>
</feature>
<evidence type="ECO:0000313" key="3">
    <source>
        <dbReference type="Proteomes" id="UP000559808"/>
    </source>
</evidence>
<protein>
    <submittedName>
        <fullName evidence="2">Uncharacterized protein</fullName>
    </submittedName>
</protein>
<sequence>MGLVYSQCCNQVIDTSLRYTAKPLLKLEEAKFEQEKKAENDNTKKVEAEAKKEEQSNSTNTDKADNKKDQLLDISV</sequence>
<dbReference type="EMBL" id="AABOWU010000007">
    <property type="protein sequence ID" value="EAI3914296.1"/>
    <property type="molecule type" value="Genomic_DNA"/>
</dbReference>
<evidence type="ECO:0000256" key="1">
    <source>
        <dbReference type="SAM" id="MobiDB-lite"/>
    </source>
</evidence>
<dbReference type="AlphaFoldDB" id="A0A7U7W4K5"/>
<evidence type="ECO:0000313" key="2">
    <source>
        <dbReference type="EMBL" id="EAI3914296.1"/>
    </source>
</evidence>